<dbReference type="STRING" id="4081.A0A3Q7IV96"/>
<comment type="similarity">
    <text evidence="1">Belongs to the LOR family.</text>
</comment>
<reference evidence="2" key="2">
    <citation type="submission" date="2019-01" db="UniProtKB">
        <authorList>
            <consortium name="EnsemblPlants"/>
        </authorList>
    </citation>
    <scope>IDENTIFICATION</scope>
    <source>
        <strain evidence="2">cv. Heinz 1706</strain>
    </source>
</reference>
<dbReference type="InterPro" id="IPR007612">
    <property type="entry name" value="LOR"/>
</dbReference>
<dbReference type="Pfam" id="PF04525">
    <property type="entry name" value="LOR"/>
    <property type="match status" value="1"/>
</dbReference>
<dbReference type="InterPro" id="IPR025659">
    <property type="entry name" value="Tubby-like_C"/>
</dbReference>
<dbReference type="Gene3D" id="2.40.160.200">
    <property type="entry name" value="LURP1-related"/>
    <property type="match status" value="1"/>
</dbReference>
<dbReference type="Proteomes" id="UP000004994">
    <property type="component" value="Chromosome 9"/>
</dbReference>
<dbReference type="PANTHER" id="PTHR31087">
    <property type="match status" value="1"/>
</dbReference>
<organism evidence="2">
    <name type="scientific">Solanum lycopersicum</name>
    <name type="common">Tomato</name>
    <name type="synonym">Lycopersicon esculentum</name>
    <dbReference type="NCBI Taxonomy" id="4081"/>
    <lineage>
        <taxon>Eukaryota</taxon>
        <taxon>Viridiplantae</taxon>
        <taxon>Streptophyta</taxon>
        <taxon>Embryophyta</taxon>
        <taxon>Tracheophyta</taxon>
        <taxon>Spermatophyta</taxon>
        <taxon>Magnoliopsida</taxon>
        <taxon>eudicotyledons</taxon>
        <taxon>Gunneridae</taxon>
        <taxon>Pentapetalae</taxon>
        <taxon>asterids</taxon>
        <taxon>lamiids</taxon>
        <taxon>Solanales</taxon>
        <taxon>Solanaceae</taxon>
        <taxon>Solanoideae</taxon>
        <taxon>Solaneae</taxon>
        <taxon>Solanum</taxon>
        <taxon>Solanum subgen. Lycopersicon</taxon>
    </lineage>
</organism>
<protein>
    <submittedName>
        <fullName evidence="2">Uncharacterized protein</fullName>
    </submittedName>
</protein>
<dbReference type="Gramene" id="Solyc09g014595.1.1">
    <property type="protein sequence ID" value="Solyc09g014595.1.1"/>
    <property type="gene ID" value="Solyc09g014595.1"/>
</dbReference>
<name>A0A3Q7IV96_SOLLC</name>
<dbReference type="SUPFAM" id="SSF54518">
    <property type="entry name" value="Tubby C-terminal domain-like"/>
    <property type="match status" value="1"/>
</dbReference>
<proteinExistence type="inferred from homology"/>
<keyword evidence="3" id="KW-1185">Reference proteome</keyword>
<reference evidence="2" key="1">
    <citation type="journal article" date="2012" name="Nature">
        <title>The tomato genome sequence provides insights into fleshy fruit evolution.</title>
        <authorList>
            <consortium name="Tomato Genome Consortium"/>
        </authorList>
    </citation>
    <scope>NUCLEOTIDE SEQUENCE [LARGE SCALE GENOMIC DNA]</scope>
    <source>
        <strain evidence="2">cv. Heinz 1706</strain>
    </source>
</reference>
<dbReference type="InterPro" id="IPR038595">
    <property type="entry name" value="LOR_sf"/>
</dbReference>
<dbReference type="PANTHER" id="PTHR31087:SF160">
    <property type="entry name" value="PROTEIN LURP-ONE-RELATED 1-RELATED"/>
    <property type="match status" value="1"/>
</dbReference>
<dbReference type="InParanoid" id="A0A3Q7IV96"/>
<dbReference type="EnsemblPlants" id="Solyc09g014595.1.1">
    <property type="protein sequence ID" value="Solyc09g014595.1.1"/>
    <property type="gene ID" value="Solyc09g014595.1"/>
</dbReference>
<evidence type="ECO:0000313" key="2">
    <source>
        <dbReference type="EnsemblPlants" id="Solyc09g014595.1.1"/>
    </source>
</evidence>
<accession>A0A3Q7IV96</accession>
<sequence length="119" mass="13269">MFLDKSIVSKLQPAKEVGTIPVGKVSNRGGEVSGVLNFEEVYGSNTTNLSHAFACRPTCPMLLHILTEHSRWDAFKGESTDEKDLLFTIKKTSIFQWKTKLAVFLANNNSKGNWSIDHV</sequence>
<evidence type="ECO:0000256" key="1">
    <source>
        <dbReference type="ARBA" id="ARBA00005437"/>
    </source>
</evidence>
<evidence type="ECO:0000313" key="3">
    <source>
        <dbReference type="Proteomes" id="UP000004994"/>
    </source>
</evidence>
<dbReference type="AlphaFoldDB" id="A0A3Q7IV96"/>